<keyword evidence="5" id="KW-1185">Reference proteome</keyword>
<protein>
    <recommendedName>
        <fullName evidence="3">PEHE domain-containing protein</fullName>
    </recommendedName>
</protein>
<feature type="compositionally biased region" description="Acidic residues" evidence="2">
    <location>
        <begin position="214"/>
        <end position="227"/>
    </location>
</feature>
<name>A0A2T7PB87_POMCA</name>
<evidence type="ECO:0000256" key="1">
    <source>
        <dbReference type="SAM" id="Coils"/>
    </source>
</evidence>
<evidence type="ECO:0000313" key="5">
    <source>
        <dbReference type="Proteomes" id="UP000245119"/>
    </source>
</evidence>
<gene>
    <name evidence="4" type="ORF">C0Q70_09959</name>
</gene>
<evidence type="ECO:0000259" key="3">
    <source>
        <dbReference type="PROSITE" id="PS52052"/>
    </source>
</evidence>
<comment type="caution">
    <text evidence="4">The sequence shown here is derived from an EMBL/GenBank/DDBJ whole genome shotgun (WGS) entry which is preliminary data.</text>
</comment>
<keyword evidence="1" id="KW-0175">Coiled coil</keyword>
<dbReference type="InterPro" id="IPR029332">
    <property type="entry name" value="PEHE_dom"/>
</dbReference>
<dbReference type="GO" id="GO:0003682">
    <property type="term" value="F:chromatin binding"/>
    <property type="evidence" value="ECO:0007669"/>
    <property type="project" value="TreeGrafter"/>
</dbReference>
<sequence>MESKYRSEGRHSLPRRRVATKTHCENGDFEMELSLAIQESLKYAKEKEGQLKRVHRESALLNGVTSDESLSRMTGKMLSSASNDQGSEELKQLKDLLLIHIELIQHQQELLTSKDKEIGVLRKEKDDLQCRLEKVERRVSLMKQKEELLEAQIAKEITETPPQVPPDKHKKIMKLEATPRRKRQARQQVKLRKPAKVTKKSSQADKRCETELTSSDDESEVECESVEDEHGQEEKERSDNDVDESEGEEEMKAEEESKDPHPSPVLRTECLYPVTCFVDMPPEYPIDVPEEKEVCTGEFVETPGWRIKMLTNRYQLEGTENITDEAYQKRHQKHEMEEKRRKRWDIQRMREQRVFEKLRGKQEKAARTSQEEKGDIQTFLPFIDELSHIEILDSVPVMVFGQAVPHIEPSEFELPWDATRSALGRKSHSVRGRQK</sequence>
<feature type="coiled-coil region" evidence="1">
    <location>
        <begin position="118"/>
        <end position="152"/>
    </location>
</feature>
<evidence type="ECO:0000256" key="2">
    <source>
        <dbReference type="SAM" id="MobiDB-lite"/>
    </source>
</evidence>
<feature type="region of interest" description="Disordered" evidence="2">
    <location>
        <begin position="154"/>
        <end position="266"/>
    </location>
</feature>
<dbReference type="PANTHER" id="PTHR21656:SF2">
    <property type="entry name" value="MALE-SPECIFIC LETHAL 1 HOMOLOG"/>
    <property type="match status" value="1"/>
</dbReference>
<dbReference type="Gene3D" id="1.20.5.170">
    <property type="match status" value="1"/>
</dbReference>
<dbReference type="PROSITE" id="PS52052">
    <property type="entry name" value="PEHE"/>
    <property type="match status" value="1"/>
</dbReference>
<feature type="compositionally biased region" description="Basic residues" evidence="2">
    <location>
        <begin position="180"/>
        <end position="199"/>
    </location>
</feature>
<dbReference type="Gene3D" id="6.10.250.2000">
    <property type="match status" value="1"/>
</dbReference>
<organism evidence="4 5">
    <name type="scientific">Pomacea canaliculata</name>
    <name type="common">Golden apple snail</name>
    <dbReference type="NCBI Taxonomy" id="400727"/>
    <lineage>
        <taxon>Eukaryota</taxon>
        <taxon>Metazoa</taxon>
        <taxon>Spiralia</taxon>
        <taxon>Lophotrochozoa</taxon>
        <taxon>Mollusca</taxon>
        <taxon>Gastropoda</taxon>
        <taxon>Caenogastropoda</taxon>
        <taxon>Architaenioglossa</taxon>
        <taxon>Ampullarioidea</taxon>
        <taxon>Ampullariidae</taxon>
        <taxon>Pomacea</taxon>
    </lineage>
</organism>
<dbReference type="Pfam" id="PF15275">
    <property type="entry name" value="PEHE"/>
    <property type="match status" value="1"/>
</dbReference>
<dbReference type="InterPro" id="IPR026711">
    <property type="entry name" value="Msl-1"/>
</dbReference>
<dbReference type="Proteomes" id="UP000245119">
    <property type="component" value="Linkage Group LG5"/>
</dbReference>
<dbReference type="GO" id="GO:0072487">
    <property type="term" value="C:MSL complex"/>
    <property type="evidence" value="ECO:0007669"/>
    <property type="project" value="InterPro"/>
</dbReference>
<reference evidence="4 5" key="1">
    <citation type="submission" date="2018-04" db="EMBL/GenBank/DDBJ databases">
        <title>The genome of golden apple snail Pomacea canaliculata provides insight into stress tolerance and invasive adaptation.</title>
        <authorList>
            <person name="Liu C."/>
            <person name="Liu B."/>
            <person name="Ren Y."/>
            <person name="Zhang Y."/>
            <person name="Wang H."/>
            <person name="Li S."/>
            <person name="Jiang F."/>
            <person name="Yin L."/>
            <person name="Zhang G."/>
            <person name="Qian W."/>
            <person name="Fan W."/>
        </authorList>
    </citation>
    <scope>NUCLEOTIDE SEQUENCE [LARGE SCALE GENOMIC DNA]</scope>
    <source>
        <strain evidence="4">SZHN2017</strain>
        <tissue evidence="4">Muscle</tissue>
    </source>
</reference>
<dbReference type="STRING" id="400727.A0A2T7PB87"/>
<evidence type="ECO:0000313" key="4">
    <source>
        <dbReference type="EMBL" id="PVD30685.1"/>
    </source>
</evidence>
<dbReference type="AlphaFoldDB" id="A0A2T7PB87"/>
<dbReference type="EMBL" id="PZQS01000005">
    <property type="protein sequence ID" value="PVD30685.1"/>
    <property type="molecule type" value="Genomic_DNA"/>
</dbReference>
<dbReference type="PANTHER" id="PTHR21656">
    <property type="entry name" value="MALE-SPECIFIC LETHAL-1 PROTEIN"/>
    <property type="match status" value="1"/>
</dbReference>
<dbReference type="OrthoDB" id="6022555at2759"/>
<feature type="domain" description="PEHE" evidence="3">
    <location>
        <begin position="299"/>
        <end position="416"/>
    </location>
</feature>
<accession>A0A2T7PB87</accession>
<dbReference type="SMART" id="SM01300">
    <property type="entry name" value="PEHE"/>
    <property type="match status" value="1"/>
</dbReference>
<feature type="compositionally biased region" description="Acidic residues" evidence="2">
    <location>
        <begin position="241"/>
        <end position="253"/>
    </location>
</feature>
<feature type="compositionally biased region" description="Basic and acidic residues" evidence="2">
    <location>
        <begin position="228"/>
        <end position="240"/>
    </location>
</feature>
<proteinExistence type="predicted"/>